<keyword evidence="1" id="KW-1133">Transmembrane helix</keyword>
<keyword evidence="1" id="KW-0812">Transmembrane</keyword>
<sequence length="70" mass="7513">MSEDSPKKQGSPIKTVVILAAIGTIAWLIAGMVAITLDYDSKYVWTCVVGAALGATGIRYSIRRDRRSGI</sequence>
<dbReference type="Pfam" id="PF10745">
    <property type="entry name" value="DUF2530"/>
    <property type="match status" value="1"/>
</dbReference>
<evidence type="ECO:0000313" key="2">
    <source>
        <dbReference type="EMBL" id="KGA20149.1"/>
    </source>
</evidence>
<dbReference type="AlphaFoldDB" id="A0A094QD85"/>
<dbReference type="InterPro" id="IPR019681">
    <property type="entry name" value="DUF2530"/>
</dbReference>
<keyword evidence="1" id="KW-0472">Membrane</keyword>
<accession>A0A094QD85</accession>
<feature type="transmembrane region" description="Helical" evidence="1">
    <location>
        <begin position="16"/>
        <end position="37"/>
    </location>
</feature>
<comment type="caution">
    <text evidence="2">The sequence shown here is derived from an EMBL/GenBank/DDBJ whole genome shotgun (WGS) entry which is preliminary data.</text>
</comment>
<organism evidence="2">
    <name type="scientific">freshwater metagenome</name>
    <dbReference type="NCBI Taxonomy" id="449393"/>
    <lineage>
        <taxon>unclassified sequences</taxon>
        <taxon>metagenomes</taxon>
        <taxon>ecological metagenomes</taxon>
    </lineage>
</organism>
<evidence type="ECO:0008006" key="3">
    <source>
        <dbReference type="Google" id="ProtNLM"/>
    </source>
</evidence>
<proteinExistence type="predicted"/>
<reference evidence="2" key="1">
    <citation type="submission" date="2014-05" db="EMBL/GenBank/DDBJ databases">
        <title>Key roles for freshwater Actinobacteria revealed by deep metagenomic sequencing.</title>
        <authorList>
            <person name="Ghai R."/>
            <person name="Mizuno C.M."/>
            <person name="Picazo A."/>
            <person name="Camacho A."/>
            <person name="Rodriguez-Valera F."/>
        </authorList>
    </citation>
    <scope>NUCLEOTIDE SEQUENCE</scope>
</reference>
<feature type="transmembrane region" description="Helical" evidence="1">
    <location>
        <begin position="43"/>
        <end position="62"/>
    </location>
</feature>
<evidence type="ECO:0000256" key="1">
    <source>
        <dbReference type="SAM" id="Phobius"/>
    </source>
</evidence>
<gene>
    <name evidence="2" type="ORF">GM50_2730</name>
</gene>
<dbReference type="EMBL" id="JNSK01000005">
    <property type="protein sequence ID" value="KGA20149.1"/>
    <property type="molecule type" value="Genomic_DNA"/>
</dbReference>
<protein>
    <recommendedName>
        <fullName evidence="3">DUF2530 domain-containing protein</fullName>
    </recommendedName>
</protein>
<name>A0A094QD85_9ZZZZ</name>